<evidence type="ECO:0000256" key="2">
    <source>
        <dbReference type="ARBA" id="ARBA00007131"/>
    </source>
</evidence>
<feature type="binding site" evidence="10">
    <location>
        <position position="288"/>
    </location>
    <ligand>
        <name>thiamine diphosphate</name>
        <dbReference type="ChEBI" id="CHEBI:58937"/>
    </ligand>
</feature>
<evidence type="ECO:0000256" key="9">
    <source>
        <dbReference type="PIRSR" id="PIRSR605478-2"/>
    </source>
</evidence>
<evidence type="ECO:0000256" key="13">
    <source>
        <dbReference type="SAM" id="MobiDB-lite"/>
    </source>
</evidence>
<dbReference type="InterPro" id="IPR005475">
    <property type="entry name" value="Transketolase-like_Pyr-bd"/>
</dbReference>
<dbReference type="RefSeq" id="XP_003030895.1">
    <property type="nucleotide sequence ID" value="XM_003030849.1"/>
</dbReference>
<keyword evidence="16" id="KW-1185">Reference proteome</keyword>
<keyword evidence="6 11" id="KW-0460">Magnesium</keyword>
<dbReference type="OrthoDB" id="10267175at2759"/>
<comment type="cofactor">
    <cofactor evidence="10">
        <name>thiamine diphosphate</name>
        <dbReference type="ChEBI" id="CHEBI:58937"/>
    </cofactor>
    <text evidence="10">Binds 1 thiamine pyrophosphate per subunit. During the reaction, the substrate forms a covalent intermediate with the cofactor.</text>
</comment>
<dbReference type="InterPro" id="IPR009014">
    <property type="entry name" value="Transketo_C/PFOR_II"/>
</dbReference>
<gene>
    <name evidence="15" type="ORF">SCHCODRAFT_77046</name>
</gene>
<dbReference type="EMBL" id="GL377307">
    <property type="protein sequence ID" value="EFI95992.1"/>
    <property type="molecule type" value="Genomic_DNA"/>
</dbReference>
<dbReference type="GO" id="GO:0004802">
    <property type="term" value="F:transketolase activity"/>
    <property type="evidence" value="ECO:0007669"/>
    <property type="project" value="UniProtKB-EC"/>
</dbReference>
<evidence type="ECO:0000256" key="8">
    <source>
        <dbReference type="PIRSR" id="PIRSR605478-1"/>
    </source>
</evidence>
<organism evidence="16">
    <name type="scientific">Schizophyllum commune (strain H4-8 / FGSC 9210)</name>
    <name type="common">Split gill fungus</name>
    <dbReference type="NCBI Taxonomy" id="578458"/>
    <lineage>
        <taxon>Eukaryota</taxon>
        <taxon>Fungi</taxon>
        <taxon>Dikarya</taxon>
        <taxon>Basidiomycota</taxon>
        <taxon>Agaricomycotina</taxon>
        <taxon>Agaricomycetes</taxon>
        <taxon>Agaricomycetidae</taxon>
        <taxon>Agaricales</taxon>
        <taxon>Schizophyllaceae</taxon>
        <taxon>Schizophyllum</taxon>
    </lineage>
</organism>
<protein>
    <recommendedName>
        <fullName evidence="3">transketolase</fullName>
        <ecNumber evidence="3">2.2.1.1</ecNumber>
    </recommendedName>
</protein>
<feature type="region of interest" description="Disordered" evidence="13">
    <location>
        <begin position="360"/>
        <end position="381"/>
    </location>
</feature>
<feature type="binding site" evidence="10">
    <location>
        <position position="471"/>
    </location>
    <ligand>
        <name>thiamine diphosphate</name>
        <dbReference type="ChEBI" id="CHEBI:58937"/>
    </ligand>
</feature>
<dbReference type="SMART" id="SM00861">
    <property type="entry name" value="Transket_pyr"/>
    <property type="match status" value="1"/>
</dbReference>
<accession>D8Q788</accession>
<feature type="domain" description="Transketolase-like pyrimidine-binding" evidence="14">
    <location>
        <begin position="381"/>
        <end position="559"/>
    </location>
</feature>
<evidence type="ECO:0000256" key="4">
    <source>
        <dbReference type="ARBA" id="ARBA00022679"/>
    </source>
</evidence>
<dbReference type="CDD" id="cd02012">
    <property type="entry name" value="TPP_TK"/>
    <property type="match status" value="1"/>
</dbReference>
<feature type="binding site" evidence="9">
    <location>
        <position position="52"/>
    </location>
    <ligand>
        <name>substrate</name>
    </ligand>
</feature>
<evidence type="ECO:0000259" key="14">
    <source>
        <dbReference type="SMART" id="SM00861"/>
    </source>
</evidence>
<feature type="binding site" evidence="9">
    <location>
        <position position="495"/>
    </location>
    <ligand>
        <name>substrate</name>
    </ligand>
</feature>
<dbReference type="Pfam" id="PF02779">
    <property type="entry name" value="Transket_pyr"/>
    <property type="match status" value="1"/>
</dbReference>
<dbReference type="GO" id="GO:0005634">
    <property type="term" value="C:nucleus"/>
    <property type="evidence" value="ECO:0007669"/>
    <property type="project" value="TreeGrafter"/>
</dbReference>
<feature type="active site" description="Proton donor" evidence="8">
    <location>
        <position position="443"/>
    </location>
</feature>
<keyword evidence="7 10" id="KW-0786">Thiamine pyrophosphate</keyword>
<feature type="site" description="Important for catalytic activity" evidence="12">
    <location>
        <position position="288"/>
    </location>
</feature>
<feature type="binding site" evidence="11">
    <location>
        <position position="212"/>
    </location>
    <ligand>
        <name>Mg(2+)</name>
        <dbReference type="ChEBI" id="CHEBI:18420"/>
    </ligand>
</feature>
<dbReference type="GO" id="GO:0005829">
    <property type="term" value="C:cytosol"/>
    <property type="evidence" value="ECO:0007669"/>
    <property type="project" value="TreeGrafter"/>
</dbReference>
<evidence type="ECO:0000256" key="5">
    <source>
        <dbReference type="ARBA" id="ARBA00022723"/>
    </source>
</evidence>
<dbReference type="CDD" id="cd07033">
    <property type="entry name" value="TPP_PYR_DXS_TK_like"/>
    <property type="match status" value="1"/>
</dbReference>
<dbReference type="eggNOG" id="KOG0523">
    <property type="taxonomic scope" value="Eukaryota"/>
</dbReference>
<feature type="binding site" evidence="9">
    <location>
        <position position="411"/>
    </location>
    <ligand>
        <name>substrate</name>
    </ligand>
</feature>
<evidence type="ECO:0000256" key="12">
    <source>
        <dbReference type="PIRSR" id="PIRSR605478-5"/>
    </source>
</evidence>
<dbReference type="InterPro" id="IPR055152">
    <property type="entry name" value="Transketolase-like_C_2"/>
</dbReference>
<dbReference type="Gene3D" id="3.40.50.920">
    <property type="match status" value="1"/>
</dbReference>
<dbReference type="InterPro" id="IPR005478">
    <property type="entry name" value="Transketolase_bac-like"/>
</dbReference>
<dbReference type="Proteomes" id="UP000007431">
    <property type="component" value="Unassembled WGS sequence"/>
</dbReference>
<dbReference type="STRING" id="578458.D8Q788"/>
<comment type="cofactor">
    <cofactor evidence="1">
        <name>Co(2+)</name>
        <dbReference type="ChEBI" id="CHEBI:48828"/>
    </cofactor>
</comment>
<dbReference type="GeneID" id="9587321"/>
<sequence>MSSVVEAGALSGLSADPKVPAKGAIDPEIEKLAVNTVRVLGADLTQAFKGGHPGTVMGAAAIGVALWRYQMRYNPKNPDWFNRDRFVLSAGHACLWQYIHLHLAGYDAWTIDALKQYHNPDFGIAAGHPEIEFPGIELTTGLLGQGVANALGLAIASKNLAATYNKPSYPVVDNKIWCFVGDGCLQEGVGQEALSLAGHLRLDNLIVIYDDNSVTVDGSIATCFTDDTSAKVKAMGFNVLEVYDGTNDLTAIIKAMDEAKATRGKPSFIHIRTIIGFGSRKQNTGAAHGAALGEDEVSYVKQLFGFDPAKRFVIPDEVYDYFRPVIQRGADDEAAWNAMFAQYAKAHPAEHAELTQRLTGTLPDGWKNDLPPKSALPTSAQATRKSSGIAVQALVPKYKHFIAGSADLMESTFVNFKGQVEFQSPDTGFGDYSGRQLRYGIREFAMVGAANGMNAYQNGMIIPICSSYLAFWQYAMSACRLGALMGVRFIGLGTHDSIGVGEDGPTHQSVALAAFFRALPNFNLIRPADAEEVLGAWEVALDAKHTPTLMTLSRQGVPLLEHSDRAKVHKGAYPIFANYDESSADPELVLIATGSEVWRAVEAAKKLAPLRTRVVSMPIQSVFDRQPAEYRRATLATGKALVVAIEPWASYGWARYAHASMSMHTFGLSAPQETLYELFGYGIDTIVDKVSKFVESKRVDGEIVLPGVGEFEELLLGYAKKHAGPELGLH</sequence>
<feature type="site" description="Important for catalytic activity" evidence="12">
    <location>
        <position position="52"/>
    </location>
</feature>
<dbReference type="NCBIfam" id="TIGR00232">
    <property type="entry name" value="tktlase_bact"/>
    <property type="match status" value="1"/>
</dbReference>
<dbReference type="Gene3D" id="3.40.50.970">
    <property type="match status" value="2"/>
</dbReference>
<dbReference type="PANTHER" id="PTHR43522:SF6">
    <property type="entry name" value="TRANSKETOLASE-LIKE PYRIMIDINE-BINDING DOMAIN-CONTAINING PROTEIN-RELATED"/>
    <property type="match status" value="1"/>
</dbReference>
<feature type="binding site" evidence="10">
    <location>
        <position position="212"/>
    </location>
    <ligand>
        <name>thiamine diphosphate</name>
        <dbReference type="ChEBI" id="CHEBI:58937"/>
    </ligand>
</feature>
<evidence type="ECO:0000313" key="16">
    <source>
        <dbReference type="Proteomes" id="UP000007431"/>
    </source>
</evidence>
<feature type="binding site" evidence="10">
    <location>
        <position position="183"/>
    </location>
    <ligand>
        <name>thiamine diphosphate</name>
        <dbReference type="ChEBI" id="CHEBI:58937"/>
    </ligand>
</feature>
<proteinExistence type="inferred from homology"/>
<feature type="binding site" evidence="9">
    <location>
        <position position="384"/>
    </location>
    <ligand>
        <name>substrate</name>
    </ligand>
</feature>
<dbReference type="GO" id="GO:0046872">
    <property type="term" value="F:metal ion binding"/>
    <property type="evidence" value="ECO:0007669"/>
    <property type="project" value="UniProtKB-KW"/>
</dbReference>
<feature type="binding site" evidence="11">
    <location>
        <position position="214"/>
    </location>
    <ligand>
        <name>Mg(2+)</name>
        <dbReference type="ChEBI" id="CHEBI:18420"/>
    </ligand>
</feature>
<dbReference type="KEGG" id="scm:SCHCO_02629548"/>
<comment type="similarity">
    <text evidence="2">Belongs to the transketolase family.</text>
</comment>
<feature type="binding site" evidence="9">
    <location>
        <position position="507"/>
    </location>
    <ligand>
        <name>substrate</name>
    </ligand>
</feature>
<dbReference type="HOGENOM" id="CLU_009227_0_0_1"/>
<dbReference type="VEuPathDB" id="FungiDB:SCHCODRAFT_02629548"/>
<feature type="binding site" evidence="9">
    <location>
        <position position="503"/>
    </location>
    <ligand>
        <name>substrate</name>
    </ligand>
</feature>
<feature type="binding site" evidence="10">
    <location>
        <begin position="141"/>
        <end position="143"/>
    </location>
    <ligand>
        <name>thiamine diphosphate</name>
        <dbReference type="ChEBI" id="CHEBI:58937"/>
    </ligand>
</feature>
<evidence type="ECO:0000256" key="3">
    <source>
        <dbReference type="ARBA" id="ARBA00013152"/>
    </source>
</evidence>
<evidence type="ECO:0000256" key="11">
    <source>
        <dbReference type="PIRSR" id="PIRSR605478-4"/>
    </source>
</evidence>
<dbReference type="SUPFAM" id="SSF52922">
    <property type="entry name" value="TK C-terminal domain-like"/>
    <property type="match status" value="1"/>
</dbReference>
<feature type="binding site" evidence="9">
    <location>
        <position position="554"/>
    </location>
    <ligand>
        <name>substrate</name>
    </ligand>
</feature>
<evidence type="ECO:0000256" key="1">
    <source>
        <dbReference type="ARBA" id="ARBA00001941"/>
    </source>
</evidence>
<dbReference type="SUPFAM" id="SSF52518">
    <property type="entry name" value="Thiamin diphosphate-binding fold (THDP-binding)"/>
    <property type="match status" value="2"/>
</dbReference>
<dbReference type="InterPro" id="IPR005474">
    <property type="entry name" value="Transketolase_N"/>
</dbReference>
<dbReference type="Pfam" id="PF00456">
    <property type="entry name" value="Transketolase_N"/>
    <property type="match status" value="1"/>
</dbReference>
<dbReference type="InParanoid" id="D8Q788"/>
<dbReference type="InterPro" id="IPR033247">
    <property type="entry name" value="Transketolase_fam"/>
</dbReference>
<evidence type="ECO:0000256" key="7">
    <source>
        <dbReference type="ARBA" id="ARBA00023052"/>
    </source>
</evidence>
<dbReference type="InterPro" id="IPR049557">
    <property type="entry name" value="Transketolase_CS"/>
</dbReference>
<dbReference type="PROSITE" id="PS00801">
    <property type="entry name" value="TRANSKETOLASE_1"/>
    <property type="match status" value="1"/>
</dbReference>
<dbReference type="GO" id="GO:0006098">
    <property type="term" value="P:pentose-phosphate shunt"/>
    <property type="evidence" value="ECO:0007669"/>
    <property type="project" value="TreeGrafter"/>
</dbReference>
<dbReference type="AlphaFoldDB" id="D8Q788"/>
<feature type="binding site" evidence="10">
    <location>
        <position position="92"/>
    </location>
    <ligand>
        <name>thiamine diphosphate</name>
        <dbReference type="ChEBI" id="CHEBI:58937"/>
    </ligand>
</feature>
<evidence type="ECO:0000256" key="6">
    <source>
        <dbReference type="ARBA" id="ARBA00022842"/>
    </source>
</evidence>
<name>D8Q788_SCHCM</name>
<comment type="cofactor">
    <cofactor evidence="11">
        <name>Mg(2+)</name>
        <dbReference type="ChEBI" id="CHEBI:18420"/>
    </cofactor>
    <text evidence="11">Binds 1 Mg(2+) ion per subunit. Can also utilize other divalent metal cations, such as Ca(2+), Mn(2+) and Co(2+).</text>
</comment>
<dbReference type="PANTHER" id="PTHR43522">
    <property type="entry name" value="TRANSKETOLASE"/>
    <property type="match status" value="1"/>
</dbReference>
<dbReference type="Pfam" id="PF22613">
    <property type="entry name" value="Transketolase_C_1"/>
    <property type="match status" value="1"/>
</dbReference>
<keyword evidence="4" id="KW-0808">Transferase</keyword>
<evidence type="ECO:0000256" key="10">
    <source>
        <dbReference type="PIRSR" id="PIRSR605478-3"/>
    </source>
</evidence>
<dbReference type="FunFam" id="3.40.50.970:FF:000004">
    <property type="entry name" value="Transketolase"/>
    <property type="match status" value="1"/>
</dbReference>
<evidence type="ECO:0000313" key="15">
    <source>
        <dbReference type="EMBL" id="EFI95992.1"/>
    </source>
</evidence>
<feature type="binding site" evidence="9">
    <location>
        <position position="288"/>
    </location>
    <ligand>
        <name>substrate</name>
    </ligand>
</feature>
<dbReference type="OMA" id="FINIHTV"/>
<reference evidence="15 16" key="1">
    <citation type="journal article" date="2010" name="Nat. Biotechnol.">
        <title>Genome sequence of the model mushroom Schizophyllum commune.</title>
        <authorList>
            <person name="Ohm R.A."/>
            <person name="de Jong J.F."/>
            <person name="Lugones L.G."/>
            <person name="Aerts A."/>
            <person name="Kothe E."/>
            <person name="Stajich J.E."/>
            <person name="de Vries R.P."/>
            <person name="Record E."/>
            <person name="Levasseur A."/>
            <person name="Baker S.E."/>
            <person name="Bartholomew K.A."/>
            <person name="Coutinho P.M."/>
            <person name="Erdmann S."/>
            <person name="Fowler T.J."/>
            <person name="Gathman A.C."/>
            <person name="Lombard V."/>
            <person name="Henrissat B."/>
            <person name="Knabe N."/>
            <person name="Kuees U."/>
            <person name="Lilly W.W."/>
            <person name="Lindquist E."/>
            <person name="Lucas S."/>
            <person name="Magnuson J.K."/>
            <person name="Piumi F."/>
            <person name="Raudaskoski M."/>
            <person name="Salamov A."/>
            <person name="Schmutz J."/>
            <person name="Schwarze F.W.M.R."/>
            <person name="vanKuyk P.A."/>
            <person name="Horton J.S."/>
            <person name="Grigoriev I.V."/>
            <person name="Woesten H.A.B."/>
        </authorList>
    </citation>
    <scope>NUCLEOTIDE SEQUENCE [LARGE SCALE GENOMIC DNA]</scope>
    <source>
        <strain evidence="16">H4-8 / FGSC 9210</strain>
    </source>
</reference>
<keyword evidence="5 11" id="KW-0479">Metal-binding</keyword>
<feature type="binding site" evidence="11">
    <location>
        <position position="182"/>
    </location>
    <ligand>
        <name>Mg(2+)</name>
        <dbReference type="ChEBI" id="CHEBI:18420"/>
    </ligand>
</feature>
<dbReference type="InterPro" id="IPR029061">
    <property type="entry name" value="THDP-binding"/>
</dbReference>
<dbReference type="EC" id="2.2.1.1" evidence="3"/>